<dbReference type="SMART" id="SM00025">
    <property type="entry name" value="Pumilio"/>
    <property type="match status" value="8"/>
</dbReference>
<feature type="compositionally biased region" description="Polar residues" evidence="4">
    <location>
        <begin position="528"/>
        <end position="547"/>
    </location>
</feature>
<reference evidence="6 7" key="1">
    <citation type="submission" date="2017-03" db="EMBL/GenBank/DDBJ databases">
        <title>Genomes of endolithic fungi from Antarctica.</title>
        <authorList>
            <person name="Coleine C."/>
            <person name="Masonjones S."/>
            <person name="Stajich J.E."/>
        </authorList>
    </citation>
    <scope>NUCLEOTIDE SEQUENCE [LARGE SCALE GENOMIC DNA]</scope>
    <source>
        <strain evidence="6 7">CCFEE 5184</strain>
    </source>
</reference>
<dbReference type="Proteomes" id="UP000309340">
    <property type="component" value="Unassembled WGS sequence"/>
</dbReference>
<dbReference type="GO" id="GO:0010608">
    <property type="term" value="P:post-transcriptional regulation of gene expression"/>
    <property type="evidence" value="ECO:0007669"/>
    <property type="project" value="TreeGrafter"/>
</dbReference>
<feature type="compositionally biased region" description="Polar residues" evidence="4">
    <location>
        <begin position="262"/>
        <end position="288"/>
    </location>
</feature>
<evidence type="ECO:0000256" key="1">
    <source>
        <dbReference type="ARBA" id="ARBA00022737"/>
    </source>
</evidence>
<dbReference type="CDD" id="cd07920">
    <property type="entry name" value="Pumilio"/>
    <property type="match status" value="1"/>
</dbReference>
<name>A0A4U0WXB5_9PEZI</name>
<evidence type="ECO:0000313" key="7">
    <source>
        <dbReference type="Proteomes" id="UP000309340"/>
    </source>
</evidence>
<feature type="compositionally biased region" description="Polar residues" evidence="4">
    <location>
        <begin position="500"/>
        <end position="520"/>
    </location>
</feature>
<evidence type="ECO:0000256" key="3">
    <source>
        <dbReference type="PROSITE-ProRule" id="PRU00317"/>
    </source>
</evidence>
<dbReference type="PROSITE" id="PS50303">
    <property type="entry name" value="PUM_HD"/>
    <property type="match status" value="1"/>
</dbReference>
<keyword evidence="1" id="KW-0677">Repeat</keyword>
<feature type="region of interest" description="Disordered" evidence="4">
    <location>
        <begin position="348"/>
        <end position="367"/>
    </location>
</feature>
<dbReference type="PANTHER" id="PTHR12537:SF13">
    <property type="entry name" value="PUMILIO HOMOLOGY DOMAIN FAMILY MEMBER 4"/>
    <property type="match status" value="1"/>
</dbReference>
<feature type="repeat" description="Pumilio" evidence="3">
    <location>
        <begin position="732"/>
        <end position="767"/>
    </location>
</feature>
<dbReference type="InterPro" id="IPR033133">
    <property type="entry name" value="PUM-HD"/>
</dbReference>
<dbReference type="InterPro" id="IPR011989">
    <property type="entry name" value="ARM-like"/>
</dbReference>
<feature type="compositionally biased region" description="Low complexity" evidence="4">
    <location>
        <begin position="1016"/>
        <end position="1031"/>
    </location>
</feature>
<protein>
    <recommendedName>
        <fullName evidence="5">PUM-HD domain-containing protein</fullName>
    </recommendedName>
</protein>
<dbReference type="InterPro" id="IPR033712">
    <property type="entry name" value="Pumilio_RNA-bd"/>
</dbReference>
<feature type="region of interest" description="Disordered" evidence="4">
    <location>
        <begin position="1012"/>
        <end position="1037"/>
    </location>
</feature>
<dbReference type="InterPro" id="IPR016024">
    <property type="entry name" value="ARM-type_fold"/>
</dbReference>
<feature type="region of interest" description="Disordered" evidence="4">
    <location>
        <begin position="262"/>
        <end position="295"/>
    </location>
</feature>
<dbReference type="SUPFAM" id="SSF48371">
    <property type="entry name" value="ARM repeat"/>
    <property type="match status" value="1"/>
</dbReference>
<dbReference type="PANTHER" id="PTHR12537">
    <property type="entry name" value="RNA BINDING PROTEIN PUMILIO-RELATED"/>
    <property type="match status" value="1"/>
</dbReference>
<dbReference type="PROSITE" id="PS50302">
    <property type="entry name" value="PUM"/>
    <property type="match status" value="7"/>
</dbReference>
<feature type="repeat" description="Pumilio" evidence="3">
    <location>
        <begin position="696"/>
        <end position="731"/>
    </location>
</feature>
<dbReference type="FunFam" id="1.25.10.10:FF:000237">
    <property type="entry name" value="Pumilio homolog 9"/>
    <property type="match status" value="1"/>
</dbReference>
<dbReference type="Gene3D" id="1.25.10.10">
    <property type="entry name" value="Leucine-rich Repeat Variant"/>
    <property type="match status" value="1"/>
</dbReference>
<evidence type="ECO:0000256" key="4">
    <source>
        <dbReference type="SAM" id="MobiDB-lite"/>
    </source>
</evidence>
<dbReference type="STRING" id="329884.A0A4U0WXB5"/>
<dbReference type="InterPro" id="IPR001313">
    <property type="entry name" value="Pumilio_RNA-bd_rpt"/>
</dbReference>
<feature type="domain" description="PUM-HD" evidence="5">
    <location>
        <begin position="670"/>
        <end position="1012"/>
    </location>
</feature>
<proteinExistence type="predicted"/>
<feature type="compositionally biased region" description="Polar residues" evidence="4">
    <location>
        <begin position="1106"/>
        <end position="1115"/>
    </location>
</feature>
<organism evidence="6 7">
    <name type="scientific">Friedmanniomyces simplex</name>
    <dbReference type="NCBI Taxonomy" id="329884"/>
    <lineage>
        <taxon>Eukaryota</taxon>
        <taxon>Fungi</taxon>
        <taxon>Dikarya</taxon>
        <taxon>Ascomycota</taxon>
        <taxon>Pezizomycotina</taxon>
        <taxon>Dothideomycetes</taxon>
        <taxon>Dothideomycetidae</taxon>
        <taxon>Mycosphaerellales</taxon>
        <taxon>Teratosphaeriaceae</taxon>
        <taxon>Friedmanniomyces</taxon>
    </lineage>
</organism>
<comment type="caution">
    <text evidence="6">The sequence shown here is derived from an EMBL/GenBank/DDBJ whole genome shotgun (WGS) entry which is preliminary data.</text>
</comment>
<feature type="region of interest" description="Disordered" evidence="4">
    <location>
        <begin position="18"/>
        <end position="51"/>
    </location>
</feature>
<dbReference type="OrthoDB" id="668540at2759"/>
<feature type="repeat" description="Pumilio" evidence="3">
    <location>
        <begin position="805"/>
        <end position="840"/>
    </location>
</feature>
<evidence type="ECO:0000259" key="5">
    <source>
        <dbReference type="PROSITE" id="PS50303"/>
    </source>
</evidence>
<accession>A0A4U0WXB5</accession>
<evidence type="ECO:0000313" key="6">
    <source>
        <dbReference type="EMBL" id="TKA67203.1"/>
    </source>
</evidence>
<feature type="compositionally biased region" description="Polar residues" evidence="4">
    <location>
        <begin position="29"/>
        <end position="43"/>
    </location>
</feature>
<dbReference type="EMBL" id="NAJQ01000588">
    <property type="protein sequence ID" value="TKA67203.1"/>
    <property type="molecule type" value="Genomic_DNA"/>
</dbReference>
<feature type="repeat" description="Pumilio" evidence="3">
    <location>
        <begin position="913"/>
        <end position="948"/>
    </location>
</feature>
<keyword evidence="7" id="KW-1185">Reference proteome</keyword>
<feature type="region of interest" description="Disordered" evidence="4">
    <location>
        <begin position="500"/>
        <end position="547"/>
    </location>
</feature>
<sequence length="1148" mass="125621">MLDAYPSATEVMAYFYRGPQSPRDDQQVPAYSNPLSPQRNPNRLSGGMASASSMRNGLTRRFTTNELPTTALSPIGQQRKQAAGDYTVSSDAFPYVHYESGSLEEYVLALMRELRMLERVIAEIVVLVEKEPKGLGGRLALRMTRSIYHKRGKSCLGPMGDGDFVTSGPEKYNHRLISSNQPAGRMKLTPSEDRVRHYEQLLREQRQIQAELAQVDPETRREVEQGLLHEEHIAAMMSEPASPPPDYGNGFPSAFSKPNRYSNASLTSVPGITNRPSRSNTQMTSPSAGFSDDEEEDDTFMYGFENGVHRAAANPNRNSMPVTGYSRKRNTTDFSSLSQANITSFSYDEDEDFHRPSKSNTTSPPAAKTFLQVQQTADGFPKLIRREDNVELSSSALDLAFARGVEPQQQLADRGTASRHRISLPPSALSGNFGIAPLNSILANVDSKSSAANRRSVEVKFSAETKRPSLMASPPRAIANGIMQKPSSSYSTNDIPTLKSINGASSSGPATAITSPSRQSIGPVDLSSPENNISRVTSTASSSNNNHRQSQDFAFAFNPQDNNIDLTPATNSGLQANAPPFGPMGNTHDSPMQNGQNGIPPYAPAPYFPAGYNMQMLNNGFGNMNVGGYGGQPQWPGQMNMYGQQSGYGGYQQYGQGGHATAGAGRYPDNQRALTQQRRQAQEDAQARFNQISVNQLTGEIYSLCKDQHGCRFLQRKLDERADDSVQIIFEEVKEHIIELMTDPFGNYLCQKLLECANDEQRTALITNAAPAMTKIALNQHGTRALQKMIEYISTSEQTDVIIEALRFDVVQLIQDLNGNHVIQKCLNHLSPENAQFIFDAVGVHCVTVGTHRHGCCVLQRCIDHATGLQKGGLVDQVIENAFALVQDPFGNYVVQYILDLGEPCFTEPLCRSFYGQIAYLSKQKFSSNVIEKCIRCSTHETKRVLINEIAVPQELDKLLRDSFANYVVQTAMDFADEEAKSFLIESIRPILPAIRHTPYGRRIQTKIGEYDARTSAPSSAAPSGVPSGVATPADQLSPPTMNRNLNGAMNGTTPFASQTVPSGGRGNRNGWAGPPSQWSGINSNVAAFSNNNNFAPNGYGSYDTPNGDISSPTPQRHGHSNSMFAGEPQAFTSPTFSGREPAAFNRF</sequence>
<feature type="repeat" description="Pumilio" evidence="3">
    <location>
        <begin position="949"/>
        <end position="986"/>
    </location>
</feature>
<dbReference type="Pfam" id="PF00806">
    <property type="entry name" value="PUF"/>
    <property type="match status" value="8"/>
</dbReference>
<feature type="region of interest" description="Disordered" evidence="4">
    <location>
        <begin position="1106"/>
        <end position="1148"/>
    </location>
</feature>
<dbReference type="AlphaFoldDB" id="A0A4U0WXB5"/>
<dbReference type="GO" id="GO:0005737">
    <property type="term" value="C:cytoplasm"/>
    <property type="evidence" value="ECO:0007669"/>
    <property type="project" value="TreeGrafter"/>
</dbReference>
<dbReference type="GO" id="GO:0003729">
    <property type="term" value="F:mRNA binding"/>
    <property type="evidence" value="ECO:0007669"/>
    <property type="project" value="TreeGrafter"/>
</dbReference>
<comment type="function">
    <text evidence="2">RNA-binding nucleolar protein required for pre-rRNA processing. Involved in production of 18S rRNA and assembly of small ribosomal subunit.</text>
</comment>
<feature type="repeat" description="Pumilio" evidence="3">
    <location>
        <begin position="768"/>
        <end position="804"/>
    </location>
</feature>
<feature type="region of interest" description="Disordered" evidence="4">
    <location>
        <begin position="311"/>
        <end position="331"/>
    </location>
</feature>
<gene>
    <name evidence="6" type="ORF">B0A55_09452</name>
</gene>
<feature type="repeat" description="Pumilio" evidence="3">
    <location>
        <begin position="877"/>
        <end position="912"/>
    </location>
</feature>
<evidence type="ECO:0000256" key="2">
    <source>
        <dbReference type="ARBA" id="ARBA00024893"/>
    </source>
</evidence>